<accession>A0A8H4VFC0</accession>
<dbReference type="OrthoDB" id="4920915at2759"/>
<feature type="chain" id="PRO_5034905136" evidence="1">
    <location>
        <begin position="19"/>
        <end position="132"/>
    </location>
</feature>
<evidence type="ECO:0000256" key="1">
    <source>
        <dbReference type="SAM" id="SignalP"/>
    </source>
</evidence>
<sequence>MKLATVFTLSFLLPLTSARTLPPKIEYKTDAEYIQCMKKLPRNSCLAELFYAIKQSNLDLRDSCQPGGILSGNEPFAFRKMMLMGLGRYVVCSHITWQHGSGKAILGTHYYIRAEDYGVICDTCYGSAEKDE</sequence>
<keyword evidence="3" id="KW-1185">Reference proteome</keyword>
<proteinExistence type="predicted"/>
<dbReference type="AlphaFoldDB" id="A0A8H4VFC0"/>
<feature type="signal peptide" evidence="1">
    <location>
        <begin position="1"/>
        <end position="18"/>
    </location>
</feature>
<protein>
    <submittedName>
        <fullName evidence="2">Uncharacterized protein</fullName>
    </submittedName>
</protein>
<dbReference type="Proteomes" id="UP000562929">
    <property type="component" value="Unassembled WGS sequence"/>
</dbReference>
<organism evidence="2 3">
    <name type="scientific">Ophiocordyceps camponoti-floridani</name>
    <dbReference type="NCBI Taxonomy" id="2030778"/>
    <lineage>
        <taxon>Eukaryota</taxon>
        <taxon>Fungi</taxon>
        <taxon>Dikarya</taxon>
        <taxon>Ascomycota</taxon>
        <taxon>Pezizomycotina</taxon>
        <taxon>Sordariomycetes</taxon>
        <taxon>Hypocreomycetidae</taxon>
        <taxon>Hypocreales</taxon>
        <taxon>Ophiocordycipitaceae</taxon>
        <taxon>Ophiocordyceps</taxon>
    </lineage>
</organism>
<name>A0A8H4VFC0_9HYPO</name>
<dbReference type="EMBL" id="JAACLJ010000002">
    <property type="protein sequence ID" value="KAF4592195.1"/>
    <property type="molecule type" value="Genomic_DNA"/>
</dbReference>
<evidence type="ECO:0000313" key="2">
    <source>
        <dbReference type="EMBL" id="KAF4592195.1"/>
    </source>
</evidence>
<gene>
    <name evidence="2" type="ORF">GQ602_002494</name>
</gene>
<evidence type="ECO:0000313" key="3">
    <source>
        <dbReference type="Proteomes" id="UP000562929"/>
    </source>
</evidence>
<comment type="caution">
    <text evidence="2">The sequence shown here is derived from an EMBL/GenBank/DDBJ whole genome shotgun (WGS) entry which is preliminary data.</text>
</comment>
<reference evidence="2 3" key="1">
    <citation type="journal article" date="2020" name="G3 (Bethesda)">
        <title>Genetic Underpinnings of Host Manipulation by Ophiocordyceps as Revealed by Comparative Transcriptomics.</title>
        <authorList>
            <person name="Will I."/>
            <person name="Das B."/>
            <person name="Trinh T."/>
            <person name="Brachmann A."/>
            <person name="Ohm R.A."/>
            <person name="de Bekker C."/>
        </authorList>
    </citation>
    <scope>NUCLEOTIDE SEQUENCE [LARGE SCALE GENOMIC DNA]</scope>
    <source>
        <strain evidence="2 3">EC05</strain>
    </source>
</reference>
<keyword evidence="1" id="KW-0732">Signal</keyword>